<keyword evidence="2" id="KW-0378">Hydrolase</keyword>
<evidence type="ECO:0000313" key="5">
    <source>
        <dbReference type="Proteomes" id="UP001500973"/>
    </source>
</evidence>
<dbReference type="Proteomes" id="UP001500973">
    <property type="component" value="Unassembled WGS sequence"/>
</dbReference>
<dbReference type="Gene3D" id="1.10.150.520">
    <property type="match status" value="1"/>
</dbReference>
<dbReference type="Gene3D" id="3.40.50.1000">
    <property type="entry name" value="HAD superfamily/HAD-like"/>
    <property type="match status" value="1"/>
</dbReference>
<dbReference type="Pfam" id="PF13419">
    <property type="entry name" value="HAD_2"/>
    <property type="match status" value="1"/>
</dbReference>
<dbReference type="InterPro" id="IPR041492">
    <property type="entry name" value="HAD_2"/>
</dbReference>
<proteinExistence type="predicted"/>
<keyword evidence="3" id="KW-0460">Magnesium</keyword>
<accession>A0ABN1Z434</accession>
<comment type="cofactor">
    <cofactor evidence="1">
        <name>Mg(2+)</name>
        <dbReference type="ChEBI" id="CHEBI:18420"/>
    </cofactor>
</comment>
<dbReference type="InterPro" id="IPR023214">
    <property type="entry name" value="HAD_sf"/>
</dbReference>
<gene>
    <name evidence="4" type="ORF">GCM10009601_44350</name>
</gene>
<dbReference type="SFLD" id="SFLDS00003">
    <property type="entry name" value="Haloacid_Dehalogenase"/>
    <property type="match status" value="1"/>
</dbReference>
<reference evidence="4 5" key="1">
    <citation type="journal article" date="2019" name="Int. J. Syst. Evol. Microbiol.">
        <title>The Global Catalogue of Microorganisms (GCM) 10K type strain sequencing project: providing services to taxonomists for standard genome sequencing and annotation.</title>
        <authorList>
            <consortium name="The Broad Institute Genomics Platform"/>
            <consortium name="The Broad Institute Genome Sequencing Center for Infectious Disease"/>
            <person name="Wu L."/>
            <person name="Ma J."/>
        </authorList>
    </citation>
    <scope>NUCLEOTIDE SEQUENCE [LARGE SCALE GENOMIC DNA]</scope>
    <source>
        <strain evidence="4 5">JCM 11756</strain>
    </source>
</reference>
<dbReference type="InterPro" id="IPR036412">
    <property type="entry name" value="HAD-like_sf"/>
</dbReference>
<dbReference type="NCBIfam" id="TIGR01549">
    <property type="entry name" value="HAD-SF-IA-v1"/>
    <property type="match status" value="1"/>
</dbReference>
<dbReference type="InterPro" id="IPR006439">
    <property type="entry name" value="HAD-SF_hydro_IA"/>
</dbReference>
<evidence type="ECO:0000313" key="4">
    <source>
        <dbReference type="EMBL" id="GAA1429327.1"/>
    </source>
</evidence>
<dbReference type="EMBL" id="BAAAIZ010000069">
    <property type="protein sequence ID" value="GAA1429327.1"/>
    <property type="molecule type" value="Genomic_DNA"/>
</dbReference>
<dbReference type="InterPro" id="IPR051400">
    <property type="entry name" value="HAD-like_hydrolase"/>
</dbReference>
<evidence type="ECO:0000256" key="3">
    <source>
        <dbReference type="ARBA" id="ARBA00022842"/>
    </source>
</evidence>
<dbReference type="PANTHER" id="PTHR46470">
    <property type="entry name" value="N-ACYLNEURAMINATE-9-PHOSPHATASE"/>
    <property type="match status" value="1"/>
</dbReference>
<evidence type="ECO:0008006" key="6">
    <source>
        <dbReference type="Google" id="ProtNLM"/>
    </source>
</evidence>
<protein>
    <recommendedName>
        <fullName evidence="6">HAD family hydrolase</fullName>
    </recommendedName>
</protein>
<sequence length="240" mass="26106">MVSCCASESEGQNRVQDMQRLVLFDLDNTLVDRQETLTGWAAEFTARYGLGDEEQAYILDMVAERAYPSTFDAICTRYRLATSTDELWRTYCADIAASVSCPGEVLDGLEELRAAGWRVGVATNGAVDIQRAKLRATGISERVDGLFVSEEADARKPQTRHFALAAARCGTVLGDGGWMVGDNPVNDISGGRSAGLHTIWICNGRSWPPDDPGPDHVAPHARAAIDLLLLHSADYTRTTT</sequence>
<organism evidence="4 5">
    <name type="scientific">Streptomyces thermospinosisporus</name>
    <dbReference type="NCBI Taxonomy" id="161482"/>
    <lineage>
        <taxon>Bacteria</taxon>
        <taxon>Bacillati</taxon>
        <taxon>Actinomycetota</taxon>
        <taxon>Actinomycetes</taxon>
        <taxon>Kitasatosporales</taxon>
        <taxon>Streptomycetaceae</taxon>
        <taxon>Streptomyces</taxon>
    </lineage>
</organism>
<evidence type="ECO:0000256" key="1">
    <source>
        <dbReference type="ARBA" id="ARBA00001946"/>
    </source>
</evidence>
<keyword evidence="5" id="KW-1185">Reference proteome</keyword>
<comment type="caution">
    <text evidence="4">The sequence shown here is derived from an EMBL/GenBank/DDBJ whole genome shotgun (WGS) entry which is preliminary data.</text>
</comment>
<dbReference type="SUPFAM" id="SSF56784">
    <property type="entry name" value="HAD-like"/>
    <property type="match status" value="1"/>
</dbReference>
<name>A0ABN1Z434_9ACTN</name>
<evidence type="ECO:0000256" key="2">
    <source>
        <dbReference type="ARBA" id="ARBA00022801"/>
    </source>
</evidence>
<dbReference type="SFLD" id="SFLDG01129">
    <property type="entry name" value="C1.5:_HAD__Beta-PGM__Phosphata"/>
    <property type="match status" value="1"/>
</dbReference>